<keyword evidence="3" id="KW-1185">Reference proteome</keyword>
<accession>A0A9P6B562</accession>
<dbReference type="AlphaFoldDB" id="A0A9P6B562"/>
<dbReference type="Pfam" id="PF18802">
    <property type="entry name" value="CxC1"/>
    <property type="match status" value="1"/>
</dbReference>
<evidence type="ECO:0000313" key="2">
    <source>
        <dbReference type="EMBL" id="KAF9517745.1"/>
    </source>
</evidence>
<name>A0A9P6B562_9AGAM</name>
<comment type="caution">
    <text evidence="2">The sequence shown here is derived from an EMBL/GenBank/DDBJ whole genome shotgun (WGS) entry which is preliminary data.</text>
</comment>
<gene>
    <name evidence="2" type="ORF">BS47DRAFT_1275308</name>
</gene>
<proteinExistence type="predicted"/>
<dbReference type="Proteomes" id="UP000886523">
    <property type="component" value="Unassembled WGS sequence"/>
</dbReference>
<reference evidence="2" key="1">
    <citation type="journal article" date="2020" name="Nat. Commun.">
        <title>Large-scale genome sequencing of mycorrhizal fungi provides insights into the early evolution of symbiotic traits.</title>
        <authorList>
            <person name="Miyauchi S."/>
            <person name="Kiss E."/>
            <person name="Kuo A."/>
            <person name="Drula E."/>
            <person name="Kohler A."/>
            <person name="Sanchez-Garcia M."/>
            <person name="Morin E."/>
            <person name="Andreopoulos B."/>
            <person name="Barry K.W."/>
            <person name="Bonito G."/>
            <person name="Buee M."/>
            <person name="Carver A."/>
            <person name="Chen C."/>
            <person name="Cichocki N."/>
            <person name="Clum A."/>
            <person name="Culley D."/>
            <person name="Crous P.W."/>
            <person name="Fauchery L."/>
            <person name="Girlanda M."/>
            <person name="Hayes R.D."/>
            <person name="Keri Z."/>
            <person name="LaButti K."/>
            <person name="Lipzen A."/>
            <person name="Lombard V."/>
            <person name="Magnuson J."/>
            <person name="Maillard F."/>
            <person name="Murat C."/>
            <person name="Nolan M."/>
            <person name="Ohm R.A."/>
            <person name="Pangilinan J."/>
            <person name="Pereira M.F."/>
            <person name="Perotto S."/>
            <person name="Peter M."/>
            <person name="Pfister S."/>
            <person name="Riley R."/>
            <person name="Sitrit Y."/>
            <person name="Stielow J.B."/>
            <person name="Szollosi G."/>
            <person name="Zifcakova L."/>
            <person name="Stursova M."/>
            <person name="Spatafora J.W."/>
            <person name="Tedersoo L."/>
            <person name="Vaario L.M."/>
            <person name="Yamada A."/>
            <person name="Yan M."/>
            <person name="Wang P."/>
            <person name="Xu J."/>
            <person name="Bruns T."/>
            <person name="Baldrian P."/>
            <person name="Vilgalys R."/>
            <person name="Dunand C."/>
            <person name="Henrissat B."/>
            <person name="Grigoriev I.V."/>
            <person name="Hibbett D."/>
            <person name="Nagy L.G."/>
            <person name="Martin F.M."/>
        </authorList>
    </citation>
    <scope>NUCLEOTIDE SEQUENCE</scope>
    <source>
        <strain evidence="2">UP504</strain>
    </source>
</reference>
<dbReference type="InterPro" id="IPR041320">
    <property type="entry name" value="CxC1"/>
</dbReference>
<sequence length="151" mass="16827">LPFLIQPYTSFQWGRDAGDKVDPAPSLCTCNEKHHVLRVVCVHMEYLEHVQLVICKCNPAAAQLVCQGLFPCAPLSLTLAVNMDILEFASELFVRMGPNERAWAATMTKYLKAHGHEFTAGDSLHQQFANALSHYQVLVCLVNAEMAKIID</sequence>
<feature type="domain" description="CxC1-like cysteine cluster associated with KDZ transposases" evidence="1">
    <location>
        <begin position="25"/>
        <end position="112"/>
    </location>
</feature>
<dbReference type="OrthoDB" id="3200967at2759"/>
<organism evidence="2 3">
    <name type="scientific">Hydnum rufescens UP504</name>
    <dbReference type="NCBI Taxonomy" id="1448309"/>
    <lineage>
        <taxon>Eukaryota</taxon>
        <taxon>Fungi</taxon>
        <taxon>Dikarya</taxon>
        <taxon>Basidiomycota</taxon>
        <taxon>Agaricomycotina</taxon>
        <taxon>Agaricomycetes</taxon>
        <taxon>Cantharellales</taxon>
        <taxon>Hydnaceae</taxon>
        <taxon>Hydnum</taxon>
    </lineage>
</organism>
<dbReference type="EMBL" id="MU128930">
    <property type="protein sequence ID" value="KAF9517745.1"/>
    <property type="molecule type" value="Genomic_DNA"/>
</dbReference>
<feature type="non-terminal residue" evidence="2">
    <location>
        <position position="151"/>
    </location>
</feature>
<feature type="non-terminal residue" evidence="2">
    <location>
        <position position="1"/>
    </location>
</feature>
<evidence type="ECO:0000259" key="1">
    <source>
        <dbReference type="Pfam" id="PF18802"/>
    </source>
</evidence>
<protein>
    <recommendedName>
        <fullName evidence="1">CxC1-like cysteine cluster associated with KDZ transposases domain-containing protein</fullName>
    </recommendedName>
</protein>
<evidence type="ECO:0000313" key="3">
    <source>
        <dbReference type="Proteomes" id="UP000886523"/>
    </source>
</evidence>